<keyword evidence="2 3" id="KW-0802">TPR repeat</keyword>
<feature type="repeat" description="TPR" evidence="3">
    <location>
        <begin position="646"/>
        <end position="679"/>
    </location>
</feature>
<dbReference type="HOGENOM" id="CLU_011828_0_0_10"/>
<dbReference type="InterPro" id="IPR011990">
    <property type="entry name" value="TPR-like_helical_dom_sf"/>
</dbReference>
<dbReference type="eggNOG" id="COG0457">
    <property type="taxonomic scope" value="Bacteria"/>
</dbReference>
<keyword evidence="1" id="KW-0677">Repeat</keyword>
<dbReference type="RefSeq" id="WP_015754054.1">
    <property type="nucleotide sequence ID" value="NC_013222.1"/>
</dbReference>
<dbReference type="KEGG" id="rbi:RB2501_10422"/>
<dbReference type="eggNOG" id="COG1729">
    <property type="taxonomic scope" value="Bacteria"/>
</dbReference>
<dbReference type="InterPro" id="IPR019734">
    <property type="entry name" value="TPR_rpt"/>
</dbReference>
<protein>
    <submittedName>
        <fullName evidence="4">Uncharacterized protein</fullName>
    </submittedName>
</protein>
<feature type="repeat" description="TPR" evidence="3">
    <location>
        <begin position="313"/>
        <end position="346"/>
    </location>
</feature>
<dbReference type="PANTHER" id="PTHR45586">
    <property type="entry name" value="TPR REPEAT-CONTAINING PROTEIN PA4667"/>
    <property type="match status" value="1"/>
</dbReference>
<evidence type="ECO:0000313" key="5">
    <source>
        <dbReference type="Proteomes" id="UP000009049"/>
    </source>
</evidence>
<dbReference type="Pfam" id="PF12895">
    <property type="entry name" value="ANAPC3"/>
    <property type="match status" value="1"/>
</dbReference>
<feature type="repeat" description="TPR" evidence="3">
    <location>
        <begin position="500"/>
        <end position="533"/>
    </location>
</feature>
<dbReference type="AlphaFoldDB" id="A4CM41"/>
<name>A4CM41_ROBBH</name>
<dbReference type="STRING" id="313596.RB2501_10422"/>
<evidence type="ECO:0000313" key="4">
    <source>
        <dbReference type="EMBL" id="EAR14733.1"/>
    </source>
</evidence>
<dbReference type="Gene3D" id="1.25.40.10">
    <property type="entry name" value="Tetratricopeptide repeat domain"/>
    <property type="match status" value="8"/>
</dbReference>
<dbReference type="PROSITE" id="PS50005">
    <property type="entry name" value="TPR"/>
    <property type="match status" value="6"/>
</dbReference>
<sequence>MRKEIAVLLACALTGAWCMGQESAVYTHENKTYQDALTLYNNKQYQAAQTLFQEVKDQTADPETEANSAYYIANAAVRLNQLGADRLMEDFVERYPTSVRRNSAFMDVADYYFENGRYPYAMKWYGKVDQSSLSRREKERFDFHMGYSLFSSRKPEEAERYLQRVSNSQEYGSQAKYYLGYIAYQQDDYEAANERFDQITDQEVLEEKLSYYQADMNFKLGNFEQAIEQAVSQLPKSDRREVSELNKIIGESYFNLGRYAEAIPYLEKYQGKRGRWNNTDYYLLGYAHYKQGDYENAIRQFNKIVGGDDSVAQNAYYHLGECYLELDKKQEALNAFRNASQMEFSPEIRQDAFLNYARLSYEVGNPYQPVPRVLQEYMEAYPDGEDHEEVRELLVDSYITSKNFSGAMELLEKNPGYASEATYQKVAFFYGVEQFLAEAYPGALESFEKAIQAGADPRYTARSRYWKAESAFAVGNFEQALTQYAQFRASSAAASLEEYADLDYQMGYTYFKLRDYGNAATHFQRFARSAPDGARKTDAWMRLGDSYFVSSRYRPAIEAYDQALATGSPERDYAAYQKAISYGFLGQEQTKRDALDTFIGRFPNSSLKDDALFELGNSYVQSAADNQAIASYDRLIRESPGSSLVPAAKMRKGLVYYNGGQNQQALTVFKEVADQYPNSQEAMQAVATAKLIYVDMGQVDQYAAWVRGLDFVEVTDSELEAASFEAAEKQLVEGNDAAAARALEKYLEQFPNGANRVAAYFNLGQIAYADGQADKALAHFEVVADAGRGERAEQALTRVCEILVSRGDYAAAMPYLERLEATADIPQNRTFAQSNLMKGYFEKQAYDRTLAYAEKVLASPSLDDRIRSDARLMIARSAWATGNTEKARQAYAEVLSIATGRAAAEALYYQAHFKREDGDFEASNQSVQRLARDFAAYKEWGGRGLILMAKNFEQLEDAFQATYILENVISNFGAYPDIVEEARAELAQIKAREARRNASINPDGNR</sequence>
<evidence type="ECO:0000256" key="2">
    <source>
        <dbReference type="ARBA" id="ARBA00022803"/>
    </source>
</evidence>
<accession>A4CM41</accession>
<dbReference type="OrthoDB" id="9814448at2"/>
<proteinExistence type="predicted"/>
<evidence type="ECO:0000256" key="3">
    <source>
        <dbReference type="PROSITE-ProRule" id="PRU00339"/>
    </source>
</evidence>
<feature type="repeat" description="TPR" evidence="3">
    <location>
        <begin position="278"/>
        <end position="311"/>
    </location>
</feature>
<dbReference type="SUPFAM" id="SSF48452">
    <property type="entry name" value="TPR-like"/>
    <property type="match status" value="7"/>
</dbReference>
<dbReference type="InterPro" id="IPR051012">
    <property type="entry name" value="CellSynth/LPSAsmb/PSIAsmb"/>
</dbReference>
<dbReference type="EMBL" id="CP001712">
    <property type="protein sequence ID" value="EAR14733.1"/>
    <property type="molecule type" value="Genomic_DNA"/>
</dbReference>
<organism evidence="4 5">
    <name type="scientific">Robiginitalea biformata (strain ATCC BAA-864 / DSM 15991 / KCTC 12146 / HTCC2501)</name>
    <dbReference type="NCBI Taxonomy" id="313596"/>
    <lineage>
        <taxon>Bacteria</taxon>
        <taxon>Pseudomonadati</taxon>
        <taxon>Bacteroidota</taxon>
        <taxon>Flavobacteriia</taxon>
        <taxon>Flavobacteriales</taxon>
        <taxon>Flavobacteriaceae</taxon>
        <taxon>Robiginitalea</taxon>
    </lineage>
</organism>
<dbReference type="Pfam" id="PF13432">
    <property type="entry name" value="TPR_16"/>
    <property type="match status" value="3"/>
</dbReference>
<reference evidence="4 5" key="1">
    <citation type="journal article" date="2009" name="J. Bacteriol.">
        <title>Complete genome sequence of Robiginitalea biformata HTCC2501.</title>
        <authorList>
            <person name="Oh H.M."/>
            <person name="Giovannoni S.J."/>
            <person name="Lee K."/>
            <person name="Ferriera S."/>
            <person name="Johnson J."/>
            <person name="Cho J.C."/>
        </authorList>
    </citation>
    <scope>NUCLEOTIDE SEQUENCE [LARGE SCALE GENOMIC DNA]</scope>
    <source>
        <strain evidence="5">ATCC BAA-864 / HTCC2501 / KCTC 12146</strain>
    </source>
</reference>
<evidence type="ECO:0000256" key="1">
    <source>
        <dbReference type="ARBA" id="ARBA00022737"/>
    </source>
</evidence>
<dbReference type="Proteomes" id="UP000009049">
    <property type="component" value="Chromosome"/>
</dbReference>
<feature type="repeat" description="TPR" evidence="3">
    <location>
        <begin position="609"/>
        <end position="642"/>
    </location>
</feature>
<dbReference type="Pfam" id="PF13174">
    <property type="entry name" value="TPR_6"/>
    <property type="match status" value="4"/>
</dbReference>
<feature type="repeat" description="TPR" evidence="3">
    <location>
        <begin position="537"/>
        <end position="570"/>
    </location>
</feature>
<dbReference type="PANTHER" id="PTHR45586:SF1">
    <property type="entry name" value="LIPOPOLYSACCHARIDE ASSEMBLY PROTEIN B"/>
    <property type="match status" value="1"/>
</dbReference>
<keyword evidence="5" id="KW-1185">Reference proteome</keyword>
<dbReference type="eggNOG" id="COG3903">
    <property type="taxonomic scope" value="Bacteria"/>
</dbReference>
<gene>
    <name evidence="4" type="ordered locus">RB2501_10422</name>
</gene>
<dbReference type="SMART" id="SM00028">
    <property type="entry name" value="TPR"/>
    <property type="match status" value="11"/>
</dbReference>